<dbReference type="EMBL" id="JBHMFI010000001">
    <property type="protein sequence ID" value="MFB9073300.1"/>
    <property type="molecule type" value="Genomic_DNA"/>
</dbReference>
<name>A0ABV5G2Z2_9MICC</name>
<evidence type="ECO:0000313" key="2">
    <source>
        <dbReference type="Proteomes" id="UP001589575"/>
    </source>
</evidence>
<accession>A0ABV5G2Z2</accession>
<keyword evidence="2" id="KW-1185">Reference proteome</keyword>
<organism evidence="1 2">
    <name type="scientific">Citricoccus parietis</name>
    <dbReference type="NCBI Taxonomy" id="592307"/>
    <lineage>
        <taxon>Bacteria</taxon>
        <taxon>Bacillati</taxon>
        <taxon>Actinomycetota</taxon>
        <taxon>Actinomycetes</taxon>
        <taxon>Micrococcales</taxon>
        <taxon>Micrococcaceae</taxon>
        <taxon>Citricoccus</taxon>
    </lineage>
</organism>
<protein>
    <recommendedName>
        <fullName evidence="3">Transposase IS200-like domain-containing protein</fullName>
    </recommendedName>
</protein>
<proteinExistence type="predicted"/>
<evidence type="ECO:0008006" key="3">
    <source>
        <dbReference type="Google" id="ProtNLM"/>
    </source>
</evidence>
<evidence type="ECO:0000313" key="1">
    <source>
        <dbReference type="EMBL" id="MFB9073300.1"/>
    </source>
</evidence>
<comment type="caution">
    <text evidence="1">The sequence shown here is derived from an EMBL/GenBank/DDBJ whole genome shotgun (WGS) entry which is preliminary data.</text>
</comment>
<reference evidence="1 2" key="1">
    <citation type="submission" date="2024-09" db="EMBL/GenBank/DDBJ databases">
        <authorList>
            <person name="Sun Q."/>
            <person name="Mori K."/>
        </authorList>
    </citation>
    <scope>NUCLEOTIDE SEQUENCE [LARGE SCALE GENOMIC DNA]</scope>
    <source>
        <strain evidence="1 2">CCM 7609</strain>
    </source>
</reference>
<sequence>MKGIGGGRPHLQALVAEDGGHRRNQWHRPDPAHLAAVTEPDGQLDVLARFIARQPMVADRRQHRHVPAIAREAPLSLQLRHDAQGRFRVDER</sequence>
<gene>
    <name evidence="1" type="ORF">ACFFX0_19705</name>
</gene>
<dbReference type="Proteomes" id="UP001589575">
    <property type="component" value="Unassembled WGS sequence"/>
</dbReference>